<accession>A0A914N1X2</accession>
<keyword evidence="1" id="KW-1133">Transmembrane helix</keyword>
<keyword evidence="1" id="KW-0812">Transmembrane</keyword>
<keyword evidence="1" id="KW-0472">Membrane</keyword>
<feature type="transmembrane region" description="Helical" evidence="1">
    <location>
        <begin position="55"/>
        <end position="80"/>
    </location>
</feature>
<name>A0A914N1X2_MELIC</name>
<dbReference type="WBParaSite" id="Minc3s03536g34132">
    <property type="protein sequence ID" value="Minc3s03536g34132"/>
    <property type="gene ID" value="Minc3s03536g34132"/>
</dbReference>
<evidence type="ECO:0000313" key="3">
    <source>
        <dbReference type="WBParaSite" id="Minc3s03536g34132"/>
    </source>
</evidence>
<sequence>MLANCFGHPPSSKRRGSFGSLSAFFALPSFPSAAAFAFGSTLVFGSDLGLASALVLVSVLGFASDLGLASVLVLVSVLGFDSALGFASDLVFVSAAVSEVGPFPLTSTFPGLKASIFMSRILASSYKIKHLISYITPQQKIINLHRHAAKAISLSRARRPCRTNFQRRPLGRAPCVCDQSLRRIWLSLGNRCCLRVDA</sequence>
<dbReference type="Proteomes" id="UP000887563">
    <property type="component" value="Unplaced"/>
</dbReference>
<protein>
    <submittedName>
        <fullName evidence="3">Uncharacterized protein</fullName>
    </submittedName>
</protein>
<evidence type="ECO:0000313" key="2">
    <source>
        <dbReference type="Proteomes" id="UP000887563"/>
    </source>
</evidence>
<reference evidence="3" key="1">
    <citation type="submission" date="2022-11" db="UniProtKB">
        <authorList>
            <consortium name="WormBaseParasite"/>
        </authorList>
    </citation>
    <scope>IDENTIFICATION</scope>
</reference>
<keyword evidence="2" id="KW-1185">Reference proteome</keyword>
<proteinExistence type="predicted"/>
<dbReference type="AlphaFoldDB" id="A0A914N1X2"/>
<organism evidence="2 3">
    <name type="scientific">Meloidogyne incognita</name>
    <name type="common">Southern root-knot nematode worm</name>
    <name type="synonym">Oxyuris incognita</name>
    <dbReference type="NCBI Taxonomy" id="6306"/>
    <lineage>
        <taxon>Eukaryota</taxon>
        <taxon>Metazoa</taxon>
        <taxon>Ecdysozoa</taxon>
        <taxon>Nematoda</taxon>
        <taxon>Chromadorea</taxon>
        <taxon>Rhabditida</taxon>
        <taxon>Tylenchina</taxon>
        <taxon>Tylenchomorpha</taxon>
        <taxon>Tylenchoidea</taxon>
        <taxon>Meloidogynidae</taxon>
        <taxon>Meloidogyninae</taxon>
        <taxon>Meloidogyne</taxon>
        <taxon>Meloidogyne incognita group</taxon>
    </lineage>
</organism>
<evidence type="ECO:0000256" key="1">
    <source>
        <dbReference type="SAM" id="Phobius"/>
    </source>
</evidence>